<accession>A0A2S4L0H7</accession>
<protein>
    <recommendedName>
        <fullName evidence="10">Mid2 domain-containing protein</fullName>
    </recommendedName>
</protein>
<dbReference type="PANTHER" id="PTHR15549">
    <property type="entry name" value="PAIRED IMMUNOGLOBULIN-LIKE TYPE 2 RECEPTOR"/>
    <property type="match status" value="1"/>
</dbReference>
<keyword evidence="2 6" id="KW-0812">Transmembrane</keyword>
<evidence type="ECO:0000256" key="6">
    <source>
        <dbReference type="SAM" id="Phobius"/>
    </source>
</evidence>
<name>A0A2S4L0H7_9HYPO</name>
<evidence type="ECO:0000256" key="7">
    <source>
        <dbReference type="SAM" id="SignalP"/>
    </source>
</evidence>
<reference evidence="8 9" key="1">
    <citation type="submission" date="2018-01" db="EMBL/GenBank/DDBJ databases">
        <title>Harnessing the power of phylogenomics to disentangle the directionality and signatures of interkingdom host jumping in the parasitic fungal genus Tolypocladium.</title>
        <authorList>
            <person name="Quandt C.A."/>
            <person name="Patterson W."/>
            <person name="Spatafora J.W."/>
        </authorList>
    </citation>
    <scope>NUCLEOTIDE SEQUENCE [LARGE SCALE GENOMIC DNA]</scope>
    <source>
        <strain evidence="8 9">NRBC 100945</strain>
    </source>
</reference>
<feature type="region of interest" description="Disordered" evidence="5">
    <location>
        <begin position="16"/>
        <end position="54"/>
    </location>
</feature>
<feature type="signal peptide" evidence="7">
    <location>
        <begin position="1"/>
        <end position="18"/>
    </location>
</feature>
<evidence type="ECO:0000313" key="8">
    <source>
        <dbReference type="EMBL" id="POR35897.1"/>
    </source>
</evidence>
<dbReference type="EMBL" id="PKSG01000386">
    <property type="protein sequence ID" value="POR35897.1"/>
    <property type="molecule type" value="Genomic_DNA"/>
</dbReference>
<evidence type="ECO:0000256" key="4">
    <source>
        <dbReference type="ARBA" id="ARBA00023136"/>
    </source>
</evidence>
<feature type="chain" id="PRO_5015721749" description="Mid2 domain-containing protein" evidence="7">
    <location>
        <begin position="19"/>
        <end position="447"/>
    </location>
</feature>
<dbReference type="Proteomes" id="UP000237481">
    <property type="component" value="Unassembled WGS sequence"/>
</dbReference>
<evidence type="ECO:0000256" key="1">
    <source>
        <dbReference type="ARBA" id="ARBA00004167"/>
    </source>
</evidence>
<evidence type="ECO:0000256" key="2">
    <source>
        <dbReference type="ARBA" id="ARBA00022692"/>
    </source>
</evidence>
<keyword evidence="3 6" id="KW-1133">Transmembrane helix</keyword>
<feature type="region of interest" description="Disordered" evidence="5">
    <location>
        <begin position="293"/>
        <end position="326"/>
    </location>
</feature>
<evidence type="ECO:0000256" key="3">
    <source>
        <dbReference type="ARBA" id="ARBA00022989"/>
    </source>
</evidence>
<proteinExistence type="predicted"/>
<feature type="region of interest" description="Disordered" evidence="5">
    <location>
        <begin position="364"/>
        <end position="447"/>
    </location>
</feature>
<gene>
    <name evidence="8" type="ORF">TPAR_03895</name>
</gene>
<comment type="caution">
    <text evidence="8">The sequence shown here is derived from an EMBL/GenBank/DDBJ whole genome shotgun (WGS) entry which is preliminary data.</text>
</comment>
<evidence type="ECO:0000313" key="9">
    <source>
        <dbReference type="Proteomes" id="UP000237481"/>
    </source>
</evidence>
<sequence length="447" mass="45120">MRLSLGLALGVLLGAAQAGKSSQSPTTPTSSRNTPTTTPTPTTAPPPNTGGGDTTVLVTRTVTGEVQTVTRLTTVFTTVTSTVVVTSTDFATTTVTSSDQATATKTVYETSTQFVNQKRGLDLELSPRTAAPAAFDAAAPVPTKTGVHDGAIGLQNHHLAKRATITQFTTVTVGAGNGGTTIVDSVVNTVKTVMTSATTTTSVVTETYQANAKTTVTVTSTLVVTSTKVTTGVVETSTGTPISTPGANNGGSSDSGGLSTGAKAGIGVGAGLGALAIIGVIAFFCMRRRRSPKPDHDDFMGASEVPVGGPASGGPGSRGSRPMSESAPAAGFLAAGRVPVKQSVSPEGYRGTAMGDGRAGYAKPAPFGSAYTQNPRNNVVGGDQLPRHPTPGDSSVASPTTPSTAELGIDGATAARWHNSNAAEIDSQPVMSHHSGPVYEMPTQEHR</sequence>
<evidence type="ECO:0000256" key="5">
    <source>
        <dbReference type="SAM" id="MobiDB-lite"/>
    </source>
</evidence>
<dbReference type="AlphaFoldDB" id="A0A2S4L0H7"/>
<dbReference type="InterPro" id="IPR051694">
    <property type="entry name" value="Immunoregulatory_rcpt-like"/>
</dbReference>
<evidence type="ECO:0008006" key="10">
    <source>
        <dbReference type="Google" id="ProtNLM"/>
    </source>
</evidence>
<dbReference type="GO" id="GO:0016020">
    <property type="term" value="C:membrane"/>
    <property type="evidence" value="ECO:0007669"/>
    <property type="project" value="UniProtKB-SubCell"/>
</dbReference>
<keyword evidence="7" id="KW-0732">Signal</keyword>
<dbReference type="CDD" id="cd12087">
    <property type="entry name" value="TM_EGFR-like"/>
    <property type="match status" value="1"/>
</dbReference>
<feature type="transmembrane region" description="Helical" evidence="6">
    <location>
        <begin position="264"/>
        <end position="286"/>
    </location>
</feature>
<organism evidence="8 9">
    <name type="scientific">Tolypocladium paradoxum</name>
    <dbReference type="NCBI Taxonomy" id="94208"/>
    <lineage>
        <taxon>Eukaryota</taxon>
        <taxon>Fungi</taxon>
        <taxon>Dikarya</taxon>
        <taxon>Ascomycota</taxon>
        <taxon>Pezizomycotina</taxon>
        <taxon>Sordariomycetes</taxon>
        <taxon>Hypocreomycetidae</taxon>
        <taxon>Hypocreales</taxon>
        <taxon>Ophiocordycipitaceae</taxon>
        <taxon>Tolypocladium</taxon>
    </lineage>
</organism>
<dbReference type="OrthoDB" id="5103320at2759"/>
<feature type="region of interest" description="Disordered" evidence="5">
    <location>
        <begin position="235"/>
        <end position="257"/>
    </location>
</feature>
<feature type="compositionally biased region" description="Low complexity" evidence="5">
    <location>
        <begin position="394"/>
        <end position="405"/>
    </location>
</feature>
<dbReference type="GO" id="GO:0071944">
    <property type="term" value="C:cell periphery"/>
    <property type="evidence" value="ECO:0007669"/>
    <property type="project" value="UniProtKB-ARBA"/>
</dbReference>
<keyword evidence="9" id="KW-1185">Reference proteome</keyword>
<feature type="compositionally biased region" description="Low complexity" evidence="5">
    <location>
        <begin position="16"/>
        <end position="41"/>
    </location>
</feature>
<keyword evidence="4 6" id="KW-0472">Membrane</keyword>
<comment type="subcellular location">
    <subcellularLocation>
        <location evidence="1">Membrane</location>
        <topology evidence="1">Single-pass membrane protein</topology>
    </subcellularLocation>
</comment>